<protein>
    <submittedName>
        <fullName evidence="2">(Atlantic silverside) hypothetical protein</fullName>
    </submittedName>
</protein>
<keyword evidence="1" id="KW-0472">Membrane</keyword>
<evidence type="ECO:0000256" key="1">
    <source>
        <dbReference type="SAM" id="Phobius"/>
    </source>
</evidence>
<feature type="transmembrane region" description="Helical" evidence="1">
    <location>
        <begin position="182"/>
        <end position="210"/>
    </location>
</feature>
<feature type="transmembrane region" description="Helical" evidence="1">
    <location>
        <begin position="247"/>
        <end position="267"/>
    </location>
</feature>
<dbReference type="EMBL" id="CAJRST010005446">
    <property type="protein sequence ID" value="CAG5882880.1"/>
    <property type="molecule type" value="Genomic_DNA"/>
</dbReference>
<feature type="non-terminal residue" evidence="2">
    <location>
        <position position="1"/>
    </location>
</feature>
<dbReference type="OrthoDB" id="5586934at2759"/>
<feature type="transmembrane region" description="Helical" evidence="1">
    <location>
        <begin position="108"/>
        <end position="131"/>
    </location>
</feature>
<keyword evidence="3" id="KW-1185">Reference proteome</keyword>
<keyword evidence="1" id="KW-1133">Transmembrane helix</keyword>
<feature type="transmembrane region" description="Helical" evidence="1">
    <location>
        <begin position="32"/>
        <end position="52"/>
    </location>
</feature>
<keyword evidence="1" id="KW-0812">Transmembrane</keyword>
<dbReference type="Proteomes" id="UP000677803">
    <property type="component" value="Unassembled WGS sequence"/>
</dbReference>
<gene>
    <name evidence="2" type="ORF">MMEN_LOCUS5747</name>
</gene>
<feature type="transmembrane region" description="Helical" evidence="1">
    <location>
        <begin position="137"/>
        <end position="161"/>
    </location>
</feature>
<feature type="transmembrane region" description="Helical" evidence="1">
    <location>
        <begin position="216"/>
        <end position="235"/>
    </location>
</feature>
<evidence type="ECO:0000313" key="2">
    <source>
        <dbReference type="EMBL" id="CAG5882880.1"/>
    </source>
</evidence>
<reference evidence="2" key="1">
    <citation type="submission" date="2021-05" db="EMBL/GenBank/DDBJ databases">
        <authorList>
            <person name="Tigano A."/>
        </authorList>
    </citation>
    <scope>NUCLEOTIDE SEQUENCE</scope>
</reference>
<proteinExistence type="predicted"/>
<evidence type="ECO:0000313" key="3">
    <source>
        <dbReference type="Proteomes" id="UP000677803"/>
    </source>
</evidence>
<sequence length="321" mass="35814">PEEPGPSQEDPGPPQPGAAAIMREHSVPRAGLVLLSAAAFVCALVVNALAGAGKGPFHSGTGNVSARYPTDITPAGWTFSIWGLIYTWLTMMVVYLTSFVFQGSWAQCLLPCSFYCSWIFNLLMNITWLLLWDRELMLAALVVLMLMVISCYSCLVLCCFATDYYGLWLRTYHRRNLACLRILVLNGLALYATWTTIASLLNLSVVLQLWGLERSTAATLSLCVLFAELVAWFILENWVLDRWVRDILTVYPVVIFALSGIIYQHFIPPHPTPNSVFTVVQLVLACIFLVSKLCTVVWRNKWRPLFSPGSARLMVSPLDGK</sequence>
<feature type="transmembrane region" description="Helical" evidence="1">
    <location>
        <begin position="72"/>
        <end position="96"/>
    </location>
</feature>
<comment type="caution">
    <text evidence="2">The sequence shown here is derived from an EMBL/GenBank/DDBJ whole genome shotgun (WGS) entry which is preliminary data.</text>
</comment>
<name>A0A8S4APT3_9TELE</name>
<dbReference type="PANTHER" id="PTHR33802:SF4">
    <property type="entry name" value="SI:DKEY-29D8.3"/>
    <property type="match status" value="1"/>
</dbReference>
<dbReference type="PANTHER" id="PTHR33802">
    <property type="entry name" value="SI:CH211-161H7.5-RELATED"/>
    <property type="match status" value="1"/>
</dbReference>
<organism evidence="2 3">
    <name type="scientific">Menidia menidia</name>
    <name type="common">Atlantic silverside</name>
    <dbReference type="NCBI Taxonomy" id="238744"/>
    <lineage>
        <taxon>Eukaryota</taxon>
        <taxon>Metazoa</taxon>
        <taxon>Chordata</taxon>
        <taxon>Craniata</taxon>
        <taxon>Vertebrata</taxon>
        <taxon>Euteleostomi</taxon>
        <taxon>Actinopterygii</taxon>
        <taxon>Neopterygii</taxon>
        <taxon>Teleostei</taxon>
        <taxon>Neoteleostei</taxon>
        <taxon>Acanthomorphata</taxon>
        <taxon>Ovalentaria</taxon>
        <taxon>Atherinomorphae</taxon>
        <taxon>Atheriniformes</taxon>
        <taxon>Atherinopsidae</taxon>
        <taxon>Menidiinae</taxon>
        <taxon>Menidia</taxon>
    </lineage>
</organism>
<accession>A0A8S4APT3</accession>
<dbReference type="AlphaFoldDB" id="A0A8S4APT3"/>
<feature type="transmembrane region" description="Helical" evidence="1">
    <location>
        <begin position="279"/>
        <end position="298"/>
    </location>
</feature>